<dbReference type="Proteomes" id="UP000249495">
    <property type="component" value="Chromosome 1"/>
</dbReference>
<dbReference type="STRING" id="1123303.GCA_000372425_01738"/>
<dbReference type="KEGG" id="sfer:NCTC12278_00100"/>
<dbReference type="GO" id="GO:0003677">
    <property type="term" value="F:DNA binding"/>
    <property type="evidence" value="ECO:0007669"/>
    <property type="project" value="InterPro"/>
</dbReference>
<keyword evidence="3" id="KW-1185">Reference proteome</keyword>
<protein>
    <submittedName>
        <fullName evidence="2">Transcriptional regulator</fullName>
    </submittedName>
</protein>
<evidence type="ECO:0000313" key="2">
    <source>
        <dbReference type="EMBL" id="SQF39043.1"/>
    </source>
</evidence>
<reference evidence="2 3" key="1">
    <citation type="submission" date="2018-06" db="EMBL/GenBank/DDBJ databases">
        <authorList>
            <consortium name="Pathogen Informatics"/>
            <person name="Doyle S."/>
        </authorList>
    </citation>
    <scope>NUCLEOTIDE SEQUENCE [LARGE SCALE GENOMIC DNA]</scope>
    <source>
        <strain evidence="2 3">NCTC12278</strain>
    </source>
</reference>
<dbReference type="Pfam" id="PF18710">
    <property type="entry name" value="ComR_TPR"/>
    <property type="match status" value="1"/>
</dbReference>
<organism evidence="2 3">
    <name type="scientific">Streptococcus ferus</name>
    <dbReference type="NCBI Taxonomy" id="1345"/>
    <lineage>
        <taxon>Bacteria</taxon>
        <taxon>Bacillati</taxon>
        <taxon>Bacillota</taxon>
        <taxon>Bacilli</taxon>
        <taxon>Lactobacillales</taxon>
        <taxon>Streptococcaceae</taxon>
        <taxon>Streptococcus</taxon>
    </lineage>
</organism>
<dbReference type="OrthoDB" id="2233180at2"/>
<feature type="domain" description="HTH cro/C1-type" evidence="1">
    <location>
        <begin position="9"/>
        <end position="64"/>
    </location>
</feature>
<dbReference type="AlphaFoldDB" id="A0A2X3W5P8"/>
<proteinExistence type="predicted"/>
<evidence type="ECO:0000313" key="3">
    <source>
        <dbReference type="Proteomes" id="UP000249495"/>
    </source>
</evidence>
<dbReference type="Pfam" id="PF01381">
    <property type="entry name" value="HTH_3"/>
    <property type="match status" value="1"/>
</dbReference>
<dbReference type="InterPro" id="IPR040799">
    <property type="entry name" value="ComR_TPR"/>
</dbReference>
<dbReference type="SUPFAM" id="SSF47413">
    <property type="entry name" value="lambda repressor-like DNA-binding domains"/>
    <property type="match status" value="1"/>
</dbReference>
<accession>A0A2X3W5P8</accession>
<evidence type="ECO:0000259" key="1">
    <source>
        <dbReference type="PROSITE" id="PS50943"/>
    </source>
</evidence>
<sequence length="302" mass="35318">MLKNFGIKVRELRAEKGLTKEIFCQDETELSIRQLTRIENGQSLPNLSKVVYIASRLGVSVGTLTDGEVVELPRRYKEIKYLLLHTPTYGNQAKLEERESLFDDIFNNYYDHLPEDEQLIMDALQSKLDIHFSDNINFGRGILNDYFDQVLLKDYYQLNDLIIIDLYLSCLTINGLEDSIFRQSAFDRIIEVLICQGDSLPLDDLFMLNNVLLNNFELFFLLKKHKEIEEIILLSNNIMQKIHDFHKKPVVNILEWKYYLLVKNDVKKAEESYHSAVMLAQLIGNAYLAEKLEEEWAQDLKK</sequence>
<dbReference type="EMBL" id="LS483343">
    <property type="protein sequence ID" value="SQF39043.1"/>
    <property type="molecule type" value="Genomic_DNA"/>
</dbReference>
<dbReference type="RefSeq" id="WP_018031046.1">
    <property type="nucleotide sequence ID" value="NZ_LS483343.1"/>
</dbReference>
<name>A0A2X3W5P8_9STRE</name>
<dbReference type="InterPro" id="IPR010982">
    <property type="entry name" value="Lambda_DNA-bd_dom_sf"/>
</dbReference>
<dbReference type="CDD" id="cd00093">
    <property type="entry name" value="HTH_XRE"/>
    <property type="match status" value="1"/>
</dbReference>
<dbReference type="PROSITE" id="PS50943">
    <property type="entry name" value="HTH_CROC1"/>
    <property type="match status" value="1"/>
</dbReference>
<dbReference type="Gene3D" id="1.10.260.40">
    <property type="entry name" value="lambda repressor-like DNA-binding domains"/>
    <property type="match status" value="1"/>
</dbReference>
<gene>
    <name evidence="2" type="ORF">NCTC12278_00100</name>
</gene>
<dbReference type="InterPro" id="IPR001387">
    <property type="entry name" value="Cro/C1-type_HTH"/>
</dbReference>